<dbReference type="InterPro" id="IPR012373">
    <property type="entry name" value="Ferrdict_sens_TM"/>
</dbReference>
<dbReference type="AlphaFoldDB" id="A0A410G478"/>
<sequence length="381" mass="43523">MKDLIIKYLNDTISEAEKLRLIEWLQTPKNQETFKEFVKINHKLQKHYTKVDTEKAYQELLLKIKSSSPKVSNKTSGVRKLYPIWLKYAAVVVGVAIIGLSVFLLSPNKGTYSVTSGITLQLEDGSIKVIDENTETFILDAKGNKISEQKQDQLVYSEEISEQTLAYNTLSVPYGKTFKLLLSDGSQVVLNAGSKLKFPVNFIKGEDRTVFLNGEAYFEVAKDTEHPFMVSTEDMEVKVLGTHFNVNSYIEDHKTYTVLVEGKVMAENKLLSDDRIILEPKEKVFFDGNQLKVEPVKVDKYVAWVQGQLVFVDDTFEVIKNKLQRKFNVKIKNNYPALNNINITATFTNESIEDVLKTFQTYMDFDWTLKDGVVVINKPKK</sequence>
<feature type="domain" description="Protein FecR C-terminal" evidence="3">
    <location>
        <begin position="309"/>
        <end position="376"/>
    </location>
</feature>
<keyword evidence="5" id="KW-1185">Reference proteome</keyword>
<dbReference type="Pfam" id="PF04773">
    <property type="entry name" value="FecR"/>
    <property type="match status" value="1"/>
</dbReference>
<evidence type="ECO:0000313" key="5">
    <source>
        <dbReference type="Proteomes" id="UP000285517"/>
    </source>
</evidence>
<dbReference type="Gene3D" id="2.60.120.1440">
    <property type="match status" value="1"/>
</dbReference>
<dbReference type="InterPro" id="IPR006860">
    <property type="entry name" value="FecR"/>
</dbReference>
<dbReference type="PANTHER" id="PTHR30273">
    <property type="entry name" value="PERIPLASMIC SIGNAL SENSOR AND SIGMA FACTOR ACTIVATOR FECR-RELATED"/>
    <property type="match status" value="1"/>
</dbReference>
<dbReference type="PANTHER" id="PTHR30273:SF2">
    <property type="entry name" value="PROTEIN FECR"/>
    <property type="match status" value="1"/>
</dbReference>
<reference evidence="4 5" key="1">
    <citation type="submission" date="2019-01" db="EMBL/GenBank/DDBJ databases">
        <title>Complete genome sequencing of Aequorivita sp. H23M31.</title>
        <authorList>
            <person name="Bae J.-W."/>
        </authorList>
    </citation>
    <scope>NUCLEOTIDE SEQUENCE [LARGE SCALE GENOMIC DNA]</scope>
    <source>
        <strain evidence="4 5">H23M31</strain>
    </source>
</reference>
<dbReference type="OrthoDB" id="649666at2"/>
<evidence type="ECO:0000256" key="1">
    <source>
        <dbReference type="SAM" id="Phobius"/>
    </source>
</evidence>
<feature type="domain" description="FecR protein" evidence="2">
    <location>
        <begin position="171"/>
        <end position="264"/>
    </location>
</feature>
<dbReference type="GO" id="GO:0016989">
    <property type="term" value="F:sigma factor antagonist activity"/>
    <property type="evidence" value="ECO:0007669"/>
    <property type="project" value="TreeGrafter"/>
</dbReference>
<name>A0A410G478_9FLAO</name>
<dbReference type="EMBL" id="CP034951">
    <property type="protein sequence ID" value="QAA82049.1"/>
    <property type="molecule type" value="Genomic_DNA"/>
</dbReference>
<evidence type="ECO:0000259" key="2">
    <source>
        <dbReference type="Pfam" id="PF04773"/>
    </source>
</evidence>
<dbReference type="Gene3D" id="3.55.50.30">
    <property type="match status" value="1"/>
</dbReference>
<dbReference type="PIRSF" id="PIRSF018266">
    <property type="entry name" value="FecR"/>
    <property type="match status" value="1"/>
</dbReference>
<proteinExistence type="predicted"/>
<dbReference type="InterPro" id="IPR032508">
    <property type="entry name" value="FecR_C"/>
</dbReference>
<gene>
    <name evidence="4" type="ORF">EI546_10080</name>
</gene>
<keyword evidence="1" id="KW-0472">Membrane</keyword>
<dbReference type="RefSeq" id="WP_128250423.1">
    <property type="nucleotide sequence ID" value="NZ_CP034951.1"/>
</dbReference>
<keyword evidence="1" id="KW-0812">Transmembrane</keyword>
<protein>
    <submittedName>
        <fullName evidence="4">FecR family protein</fullName>
    </submittedName>
</protein>
<organism evidence="4 5">
    <name type="scientific">Aequorivita ciconiae</name>
    <dbReference type="NCBI Taxonomy" id="2494375"/>
    <lineage>
        <taxon>Bacteria</taxon>
        <taxon>Pseudomonadati</taxon>
        <taxon>Bacteroidota</taxon>
        <taxon>Flavobacteriia</taxon>
        <taxon>Flavobacteriales</taxon>
        <taxon>Flavobacteriaceae</taxon>
        <taxon>Aequorivita</taxon>
    </lineage>
</organism>
<accession>A0A410G478</accession>
<feature type="transmembrane region" description="Helical" evidence="1">
    <location>
        <begin position="84"/>
        <end position="105"/>
    </location>
</feature>
<evidence type="ECO:0000259" key="3">
    <source>
        <dbReference type="Pfam" id="PF16344"/>
    </source>
</evidence>
<dbReference type="Pfam" id="PF16344">
    <property type="entry name" value="FecR_C"/>
    <property type="match status" value="1"/>
</dbReference>
<dbReference type="FunFam" id="2.60.120.1440:FF:000001">
    <property type="entry name" value="Putative anti-sigma factor"/>
    <property type="match status" value="1"/>
</dbReference>
<evidence type="ECO:0000313" key="4">
    <source>
        <dbReference type="EMBL" id="QAA82049.1"/>
    </source>
</evidence>
<dbReference type="Proteomes" id="UP000285517">
    <property type="component" value="Chromosome"/>
</dbReference>
<dbReference type="KEGG" id="aev:EI546_10080"/>
<keyword evidence="1" id="KW-1133">Transmembrane helix</keyword>